<dbReference type="SUPFAM" id="SSF88659">
    <property type="entry name" value="Sigma3 and sigma4 domains of RNA polymerase sigma factors"/>
    <property type="match status" value="1"/>
</dbReference>
<feature type="domain" description="RNA polymerase sigma factor 70 region 4 type 2" evidence="6">
    <location>
        <begin position="121"/>
        <end position="171"/>
    </location>
</feature>
<evidence type="ECO:0000256" key="4">
    <source>
        <dbReference type="ARBA" id="ARBA00023163"/>
    </source>
</evidence>
<keyword evidence="4" id="KW-0804">Transcription</keyword>
<evidence type="ECO:0000313" key="8">
    <source>
        <dbReference type="EMBL" id="WRL66469.1"/>
    </source>
</evidence>
<comment type="similarity">
    <text evidence="1">Belongs to the sigma-70 factor family. ECF subfamily.</text>
</comment>
<sequence length="405" mass="43218">MTGPGAERIGRIFREESGRSTATLIRALGDVDLGRGRRSGGVRDCSGPLASGGLPPNPGAWITTTARNRALDRLRRERRGRQLLDEVARLASGDGEPQPRADDDDAADGAPVVDDRLRLVFMCCHPALALEAQIALTLRLLGGLSTADVAAAFLVTESTMAQRLVRAKRKISAAHIPFRVPTAAALPDRVDAVLGVVYLIYNAAADRPDPPGEPSLRAEAIRLARLLDDLLPDEPEVAGLLALLLLTESRRAARYDEEGALVLLRDQDRTLWNGRLVAEGQQLLRACLDRDRPGPYQVQAAVNAVHADAGTYAATDWAQIASLYDHLLALDPGPVVALNRAIAVAEVHGPEAGLALVDALGGLAGYSPGTWRVASCSPVSAVWHPLGRRCSRQPRRRPPTSPGAT</sequence>
<feature type="region of interest" description="Disordered" evidence="5">
    <location>
        <begin position="88"/>
        <end position="108"/>
    </location>
</feature>
<dbReference type="InterPro" id="IPR013324">
    <property type="entry name" value="RNA_pol_sigma_r3/r4-like"/>
</dbReference>
<dbReference type="Pfam" id="PF08281">
    <property type="entry name" value="Sigma70_r4_2"/>
    <property type="match status" value="1"/>
</dbReference>
<feature type="domain" description="DUF6596" evidence="7">
    <location>
        <begin position="189"/>
        <end position="286"/>
    </location>
</feature>
<dbReference type="PANTHER" id="PTHR47756:SF2">
    <property type="entry name" value="BLL6612 PROTEIN"/>
    <property type="match status" value="1"/>
</dbReference>
<reference evidence="8 9" key="1">
    <citation type="submission" date="2023-12" db="EMBL/GenBank/DDBJ databases">
        <title>Blastococcus brunescens sp. nov., an actonobacterium isolated from sandstone collected in sahara desert.</title>
        <authorList>
            <person name="Gtari M."/>
            <person name="Ghodhbane F."/>
        </authorList>
    </citation>
    <scope>NUCLEOTIDE SEQUENCE [LARGE SCALE GENOMIC DNA]</scope>
    <source>
        <strain evidence="8 9">BMG 8361</strain>
    </source>
</reference>
<evidence type="ECO:0000259" key="7">
    <source>
        <dbReference type="Pfam" id="PF20239"/>
    </source>
</evidence>
<evidence type="ECO:0000256" key="2">
    <source>
        <dbReference type="ARBA" id="ARBA00023015"/>
    </source>
</evidence>
<dbReference type="EMBL" id="CP141261">
    <property type="protein sequence ID" value="WRL66469.1"/>
    <property type="molecule type" value="Genomic_DNA"/>
</dbReference>
<evidence type="ECO:0000313" key="9">
    <source>
        <dbReference type="Proteomes" id="UP001324287"/>
    </source>
</evidence>
<dbReference type="Pfam" id="PF20239">
    <property type="entry name" value="DUF6596"/>
    <property type="match status" value="1"/>
</dbReference>
<feature type="region of interest" description="Disordered" evidence="5">
    <location>
        <begin position="37"/>
        <end position="62"/>
    </location>
</feature>
<dbReference type="Proteomes" id="UP001324287">
    <property type="component" value="Chromosome"/>
</dbReference>
<protein>
    <submittedName>
        <fullName evidence="8">DUF6596 domain-containing protein</fullName>
    </submittedName>
</protein>
<dbReference type="InterPro" id="IPR013249">
    <property type="entry name" value="RNA_pol_sigma70_r4_t2"/>
</dbReference>
<gene>
    <name evidence="8" type="ORF">U6N30_14235</name>
</gene>
<name>A0ABZ1BAB9_9ACTN</name>
<dbReference type="InterPro" id="IPR046531">
    <property type="entry name" value="DUF6596"/>
</dbReference>
<accession>A0ABZ1BAB9</accession>
<evidence type="ECO:0000256" key="3">
    <source>
        <dbReference type="ARBA" id="ARBA00023082"/>
    </source>
</evidence>
<evidence type="ECO:0000256" key="5">
    <source>
        <dbReference type="SAM" id="MobiDB-lite"/>
    </source>
</evidence>
<evidence type="ECO:0000256" key="1">
    <source>
        <dbReference type="ARBA" id="ARBA00010641"/>
    </source>
</evidence>
<keyword evidence="2" id="KW-0805">Transcription regulation</keyword>
<evidence type="ECO:0000259" key="6">
    <source>
        <dbReference type="Pfam" id="PF08281"/>
    </source>
</evidence>
<organism evidence="8 9">
    <name type="scientific">Blastococcus brunescens</name>
    <dbReference type="NCBI Taxonomy" id="1564165"/>
    <lineage>
        <taxon>Bacteria</taxon>
        <taxon>Bacillati</taxon>
        <taxon>Actinomycetota</taxon>
        <taxon>Actinomycetes</taxon>
        <taxon>Geodermatophilales</taxon>
        <taxon>Geodermatophilaceae</taxon>
        <taxon>Blastococcus</taxon>
    </lineage>
</organism>
<keyword evidence="3" id="KW-0731">Sigma factor</keyword>
<dbReference type="RefSeq" id="WP_324277781.1">
    <property type="nucleotide sequence ID" value="NZ_CP141261.1"/>
</dbReference>
<keyword evidence="9" id="KW-1185">Reference proteome</keyword>
<proteinExistence type="inferred from homology"/>
<dbReference type="PANTHER" id="PTHR47756">
    <property type="entry name" value="BLL6612 PROTEIN-RELATED"/>
    <property type="match status" value="1"/>
</dbReference>